<reference evidence="1" key="1">
    <citation type="submission" date="2014-09" db="EMBL/GenBank/DDBJ databases">
        <authorList>
            <person name="Magalhaes I.L.F."/>
            <person name="Oliveira U."/>
            <person name="Santos F.R."/>
            <person name="Vidigal T.H.D.A."/>
            <person name="Brescovit A.D."/>
            <person name="Santos A.J."/>
        </authorList>
    </citation>
    <scope>NUCLEOTIDE SEQUENCE</scope>
    <source>
        <tissue evidence="1">Shoot tissue taken approximately 20 cm above the soil surface</tissue>
    </source>
</reference>
<organism evidence="1">
    <name type="scientific">Arundo donax</name>
    <name type="common">Giant reed</name>
    <name type="synonym">Donax arundinaceus</name>
    <dbReference type="NCBI Taxonomy" id="35708"/>
    <lineage>
        <taxon>Eukaryota</taxon>
        <taxon>Viridiplantae</taxon>
        <taxon>Streptophyta</taxon>
        <taxon>Embryophyta</taxon>
        <taxon>Tracheophyta</taxon>
        <taxon>Spermatophyta</taxon>
        <taxon>Magnoliopsida</taxon>
        <taxon>Liliopsida</taxon>
        <taxon>Poales</taxon>
        <taxon>Poaceae</taxon>
        <taxon>PACMAD clade</taxon>
        <taxon>Arundinoideae</taxon>
        <taxon>Arundineae</taxon>
        <taxon>Arundo</taxon>
    </lineage>
</organism>
<accession>A0A0A9EA45</accession>
<reference evidence="1" key="2">
    <citation type="journal article" date="2015" name="Data Brief">
        <title>Shoot transcriptome of the giant reed, Arundo donax.</title>
        <authorList>
            <person name="Barrero R.A."/>
            <person name="Guerrero F.D."/>
            <person name="Moolhuijzen P."/>
            <person name="Goolsby J.A."/>
            <person name="Tidwell J."/>
            <person name="Bellgard S.E."/>
            <person name="Bellgard M.I."/>
        </authorList>
    </citation>
    <scope>NUCLEOTIDE SEQUENCE</scope>
    <source>
        <tissue evidence="1">Shoot tissue taken approximately 20 cm above the soil surface</tissue>
    </source>
</reference>
<name>A0A0A9EA45_ARUDO</name>
<dbReference type="EMBL" id="GBRH01203110">
    <property type="protein sequence ID" value="JAD94785.1"/>
    <property type="molecule type" value="Transcribed_RNA"/>
</dbReference>
<protein>
    <submittedName>
        <fullName evidence="1">Uncharacterized protein</fullName>
    </submittedName>
</protein>
<evidence type="ECO:0000313" key="1">
    <source>
        <dbReference type="EMBL" id="JAD94785.1"/>
    </source>
</evidence>
<sequence length="28" mass="3465">MTVYRPTNLHTRYKNKWVQLQKEKCNKG</sequence>
<proteinExistence type="predicted"/>
<dbReference type="AlphaFoldDB" id="A0A0A9EA45"/>